<accession>A0ABQ9Y291</accession>
<organism evidence="1 2">
    <name type="scientific">Blattamonas nauphoetae</name>
    <dbReference type="NCBI Taxonomy" id="2049346"/>
    <lineage>
        <taxon>Eukaryota</taxon>
        <taxon>Metamonada</taxon>
        <taxon>Preaxostyla</taxon>
        <taxon>Oxymonadida</taxon>
        <taxon>Blattamonas</taxon>
    </lineage>
</organism>
<dbReference type="EMBL" id="JARBJD010000043">
    <property type="protein sequence ID" value="KAK2957851.1"/>
    <property type="molecule type" value="Genomic_DNA"/>
</dbReference>
<evidence type="ECO:0000313" key="2">
    <source>
        <dbReference type="Proteomes" id="UP001281761"/>
    </source>
</evidence>
<dbReference type="Proteomes" id="UP001281761">
    <property type="component" value="Unassembled WGS sequence"/>
</dbReference>
<protein>
    <submittedName>
        <fullName evidence="1">Uncharacterized protein</fullName>
    </submittedName>
</protein>
<name>A0ABQ9Y291_9EUKA</name>
<sequence length="217" mass="24209">MDAESEPLNTFIDSSLRDSQESGTTLNIQLEPFLHFDPNSELSFDDKSTIYSSLVALVKADHTFDNVLQDRATTFLKSIKPDGREPPGHANKLVTDLVPSSDGSRSGFVDSIIVLLSSPHSMLRAAALSCLSFIEDDSFKWNHFTHINYALKEWKRAGPEVSQSGIRMMQALISEGFEDTLEQITMIDKYGYFVLGVVEECQPISQLLGSNVEITEW</sequence>
<reference evidence="1 2" key="1">
    <citation type="journal article" date="2022" name="bioRxiv">
        <title>Genomics of Preaxostyla Flagellates Illuminates Evolutionary Transitions and the Path Towards Mitochondrial Loss.</title>
        <authorList>
            <person name="Novak L.V.F."/>
            <person name="Treitli S.C."/>
            <person name="Pyrih J."/>
            <person name="Halakuc P."/>
            <person name="Pipaliya S.V."/>
            <person name="Vacek V."/>
            <person name="Brzon O."/>
            <person name="Soukal P."/>
            <person name="Eme L."/>
            <person name="Dacks J.B."/>
            <person name="Karnkowska A."/>
            <person name="Elias M."/>
            <person name="Hampl V."/>
        </authorList>
    </citation>
    <scope>NUCLEOTIDE SEQUENCE [LARGE SCALE GENOMIC DNA]</scope>
    <source>
        <strain evidence="1">NAU3</strain>
        <tissue evidence="1">Gut</tissue>
    </source>
</reference>
<keyword evidence="2" id="KW-1185">Reference proteome</keyword>
<comment type="caution">
    <text evidence="1">The sequence shown here is derived from an EMBL/GenBank/DDBJ whole genome shotgun (WGS) entry which is preliminary data.</text>
</comment>
<evidence type="ECO:0000313" key="1">
    <source>
        <dbReference type="EMBL" id="KAK2957851.1"/>
    </source>
</evidence>
<proteinExistence type="predicted"/>
<gene>
    <name evidence="1" type="ORF">BLNAU_7285</name>
</gene>